<dbReference type="KEGG" id="xya:ET471_13855"/>
<accession>A0A4P6FBT4</accession>
<protein>
    <submittedName>
        <fullName evidence="10">DUF4040 domain-containing protein</fullName>
    </submittedName>
</protein>
<dbReference type="RefSeq" id="WP_129189233.1">
    <property type="nucleotide sequence ID" value="NZ_CP035493.1"/>
</dbReference>
<evidence type="ECO:0000256" key="6">
    <source>
        <dbReference type="ARBA" id="ARBA00023136"/>
    </source>
</evidence>
<dbReference type="Proteomes" id="UP000292118">
    <property type="component" value="Chromosome"/>
</dbReference>
<dbReference type="Pfam" id="PF04039">
    <property type="entry name" value="MnhB"/>
    <property type="match status" value="1"/>
</dbReference>
<keyword evidence="3" id="KW-1003">Cell membrane</keyword>
<evidence type="ECO:0000256" key="4">
    <source>
        <dbReference type="ARBA" id="ARBA00022692"/>
    </source>
</evidence>
<comment type="subcellular location">
    <subcellularLocation>
        <location evidence="1">Cell membrane</location>
        <topology evidence="1">Multi-pass membrane protein</topology>
    </subcellularLocation>
</comment>
<feature type="transmembrane region" description="Helical" evidence="7">
    <location>
        <begin position="186"/>
        <end position="207"/>
    </location>
</feature>
<name>A0A4P6FBT4_9MICO</name>
<reference evidence="10 11" key="1">
    <citation type="submission" date="2019-01" db="EMBL/GenBank/DDBJ databases">
        <title>Genome sequencing of strain FW10M-9.</title>
        <authorList>
            <person name="Heo J."/>
            <person name="Kim S.-J."/>
            <person name="Kim J.-S."/>
            <person name="Hong S.-B."/>
            <person name="Kwon S.-W."/>
        </authorList>
    </citation>
    <scope>NUCLEOTIDE SEQUENCE [LARGE SCALE GENOMIC DNA]</scope>
    <source>
        <strain evidence="10 11">FW10M-9</strain>
    </source>
</reference>
<evidence type="ECO:0000256" key="3">
    <source>
        <dbReference type="ARBA" id="ARBA00022475"/>
    </source>
</evidence>
<feature type="transmembrane region" description="Helical" evidence="7">
    <location>
        <begin position="213"/>
        <end position="233"/>
    </location>
</feature>
<dbReference type="EMBL" id="CP035493">
    <property type="protein sequence ID" value="QAY70977.1"/>
    <property type="molecule type" value="Genomic_DNA"/>
</dbReference>
<comment type="similarity">
    <text evidence="2">Belongs to the CPA3 antiporters (TC 2.A.63) subunit B family.</text>
</comment>
<keyword evidence="5 7" id="KW-1133">Transmembrane helix</keyword>
<evidence type="ECO:0000259" key="9">
    <source>
        <dbReference type="Pfam" id="PF13244"/>
    </source>
</evidence>
<dbReference type="GO" id="GO:0005886">
    <property type="term" value="C:plasma membrane"/>
    <property type="evidence" value="ECO:0007669"/>
    <property type="project" value="UniProtKB-SubCell"/>
</dbReference>
<evidence type="ECO:0000313" key="11">
    <source>
        <dbReference type="Proteomes" id="UP000292118"/>
    </source>
</evidence>
<organism evidence="10 11">
    <name type="scientific">Xylanimonas protaetiae</name>
    <dbReference type="NCBI Taxonomy" id="2509457"/>
    <lineage>
        <taxon>Bacteria</taxon>
        <taxon>Bacillati</taxon>
        <taxon>Actinomycetota</taxon>
        <taxon>Actinomycetes</taxon>
        <taxon>Micrococcales</taxon>
        <taxon>Promicromonosporaceae</taxon>
        <taxon>Xylanimonas</taxon>
    </lineage>
</organism>
<feature type="transmembrane region" description="Helical" evidence="7">
    <location>
        <begin position="276"/>
        <end position="301"/>
    </location>
</feature>
<proteinExistence type="inferred from homology"/>
<dbReference type="InterPro" id="IPR025383">
    <property type="entry name" value="MrpA_C/MbhD"/>
</dbReference>
<dbReference type="InterPro" id="IPR050622">
    <property type="entry name" value="CPA3_antiporter_subunitB"/>
</dbReference>
<keyword evidence="4 7" id="KW-0812">Transmembrane</keyword>
<dbReference type="PANTHER" id="PTHR33932">
    <property type="entry name" value="NA(+)/H(+) ANTIPORTER SUBUNIT B"/>
    <property type="match status" value="1"/>
</dbReference>
<feature type="domain" description="Na+/H+ antiporter MnhB subunit-related protein" evidence="8">
    <location>
        <begin position="189"/>
        <end position="292"/>
    </location>
</feature>
<evidence type="ECO:0000256" key="7">
    <source>
        <dbReference type="SAM" id="Phobius"/>
    </source>
</evidence>
<evidence type="ECO:0000256" key="1">
    <source>
        <dbReference type="ARBA" id="ARBA00004651"/>
    </source>
</evidence>
<keyword evidence="6 7" id="KW-0472">Membrane</keyword>
<feature type="transmembrane region" description="Helical" evidence="7">
    <location>
        <begin position="147"/>
        <end position="165"/>
    </location>
</feature>
<feature type="domain" description="MrpA C-terminal/MbhD" evidence="9">
    <location>
        <begin position="9"/>
        <end position="72"/>
    </location>
</feature>
<dbReference type="PANTHER" id="PTHR33932:SF4">
    <property type="entry name" value="NA(+)_H(+) ANTIPORTER SUBUNIT B"/>
    <property type="match status" value="1"/>
</dbReference>
<feature type="transmembrane region" description="Helical" evidence="7">
    <location>
        <begin position="51"/>
        <end position="70"/>
    </location>
</feature>
<feature type="transmembrane region" description="Helical" evidence="7">
    <location>
        <begin position="90"/>
        <end position="107"/>
    </location>
</feature>
<dbReference type="InterPro" id="IPR007182">
    <property type="entry name" value="MnhB"/>
</dbReference>
<dbReference type="AlphaFoldDB" id="A0A4P6FBT4"/>
<evidence type="ECO:0000256" key="2">
    <source>
        <dbReference type="ARBA" id="ARBA00009425"/>
    </source>
</evidence>
<dbReference type="Pfam" id="PF13244">
    <property type="entry name" value="MbhD"/>
    <property type="match status" value="1"/>
</dbReference>
<sequence length="304" mass="32429">MGIDQVVFLFLIVFAVRAVFASCLKHAIITAGVFGLFASLAYLLYHAPDVAVSEAVVASSLGTVLLILTIRNYDDVSVPGIPRMIWHRKGVDLLMLGGAALVLWLTARSPQVAVAPVHEEVMRRFLEGSGTVNPVTSILLHYRVLDTVLEALMLLVAVLGVMHLTRSDGQMSAPENEALGRSHPTLVKAMQILTPVLVVAGAALVVGDPQTPGGGFQGAGLLAAVVVGRYLVGARGPRTTQGLETLEKVIFVVFVLSVVTYVLMGLREVTPDVYAPYMIAMNGLLGLKVFCGLSIMFLYFASEA</sequence>
<keyword evidence="11" id="KW-1185">Reference proteome</keyword>
<evidence type="ECO:0000256" key="5">
    <source>
        <dbReference type="ARBA" id="ARBA00022989"/>
    </source>
</evidence>
<feature type="transmembrane region" description="Helical" evidence="7">
    <location>
        <begin position="245"/>
        <end position="264"/>
    </location>
</feature>
<evidence type="ECO:0000259" key="8">
    <source>
        <dbReference type="Pfam" id="PF04039"/>
    </source>
</evidence>
<gene>
    <name evidence="10" type="ORF">ET471_13855</name>
</gene>
<feature type="transmembrane region" description="Helical" evidence="7">
    <location>
        <begin position="6"/>
        <end position="23"/>
    </location>
</feature>
<dbReference type="OrthoDB" id="9798859at2"/>
<evidence type="ECO:0000313" key="10">
    <source>
        <dbReference type="EMBL" id="QAY70977.1"/>
    </source>
</evidence>